<dbReference type="Pfam" id="PF00106">
    <property type="entry name" value="adh_short"/>
    <property type="match status" value="1"/>
</dbReference>
<dbReference type="InterPro" id="IPR002347">
    <property type="entry name" value="SDR_fam"/>
</dbReference>
<organism evidence="3 4">
    <name type="scientific">Priestia megaterium</name>
    <name type="common">Bacillus megaterium</name>
    <dbReference type="NCBI Taxonomy" id="1404"/>
    <lineage>
        <taxon>Bacteria</taxon>
        <taxon>Bacillati</taxon>
        <taxon>Bacillota</taxon>
        <taxon>Bacilli</taxon>
        <taxon>Bacillales</taxon>
        <taxon>Bacillaceae</taxon>
        <taxon>Priestia</taxon>
    </lineage>
</organism>
<evidence type="ECO:0000256" key="1">
    <source>
        <dbReference type="ARBA" id="ARBA00023002"/>
    </source>
</evidence>
<dbReference type="RefSeq" id="WP_114895736.1">
    <property type="nucleotide sequence ID" value="NZ_CP022674.1"/>
</dbReference>
<reference evidence="3 4" key="1">
    <citation type="submission" date="2017-07" db="EMBL/GenBank/DDBJ databases">
        <title>Isolation and development of strain Bacillus megaterium SR7 for enhanced growth and metabolite production under supercritical carbon dioxide.</title>
        <authorList>
            <person name="Freedman A.J.E."/>
            <person name="Peet K.C."/>
            <person name="Boock J.T."/>
            <person name="Penn K."/>
            <person name="Prather K.L.J."/>
            <person name="Thompson J.R."/>
        </authorList>
    </citation>
    <scope>NUCLEOTIDE SEQUENCE [LARGE SCALE GENOMIC DNA]</scope>
    <source>
        <strain evidence="3 4">SR7</strain>
    </source>
</reference>
<dbReference type="EMBL" id="CP022674">
    <property type="protein sequence ID" value="AXI29821.1"/>
    <property type="molecule type" value="Genomic_DNA"/>
</dbReference>
<comment type="similarity">
    <text evidence="2">Belongs to the short-chain dehydrogenases/reductases (SDR) family.</text>
</comment>
<proteinExistence type="inferred from homology"/>
<evidence type="ECO:0000256" key="2">
    <source>
        <dbReference type="RuleBase" id="RU000363"/>
    </source>
</evidence>
<dbReference type="PANTHER" id="PTHR43157:SF31">
    <property type="entry name" value="PHOSPHATIDYLINOSITOL-GLYCAN BIOSYNTHESIS CLASS F PROTEIN"/>
    <property type="match status" value="1"/>
</dbReference>
<dbReference type="CDD" id="cd05327">
    <property type="entry name" value="retinol-DH_like_SDR_c_like"/>
    <property type="match status" value="1"/>
</dbReference>
<evidence type="ECO:0000313" key="4">
    <source>
        <dbReference type="Proteomes" id="UP000253834"/>
    </source>
</evidence>
<keyword evidence="1" id="KW-0560">Oxidoreductase</keyword>
<accession>A0AA86I5Q8</accession>
<dbReference type="SUPFAM" id="SSF51735">
    <property type="entry name" value="NAD(P)-binding Rossmann-fold domains"/>
    <property type="match status" value="1"/>
</dbReference>
<sequence>MTAKRALITGANSGMGLATTIELAKKGFEVIMVCRNEARGNAALEEAKRQSGSDSISLMTCDLGSLDSIRAFSEDFTSRYSVLDVLINNAGVVTVKRETTQDGFEMMLGVNHLGHFLLTNLLLDPLKKSQQGRIINVGSGAHKSGKIDFNNPHLTTGFGIWRGYSQSKLANNLFTVHLSKKLKDTSVTVNCLHPGAVSTAIGVNRQTGFGKSVHAVLRPFFLTPLEGAETAIYLADSPEVTHISGAYFYKKRVTPPSPRAKDERLAEEFWDWSAREVGLESR</sequence>
<evidence type="ECO:0000313" key="3">
    <source>
        <dbReference type="EMBL" id="AXI29821.1"/>
    </source>
</evidence>
<dbReference type="GO" id="GO:0016491">
    <property type="term" value="F:oxidoreductase activity"/>
    <property type="evidence" value="ECO:0007669"/>
    <property type="project" value="UniProtKB-KW"/>
</dbReference>
<dbReference type="AlphaFoldDB" id="A0AA86I5Q8"/>
<protein>
    <submittedName>
        <fullName evidence="3">Short-chain dehydrogenase</fullName>
    </submittedName>
</protein>
<dbReference type="PRINTS" id="PR00081">
    <property type="entry name" value="GDHRDH"/>
</dbReference>
<dbReference type="Proteomes" id="UP000253834">
    <property type="component" value="Chromosome"/>
</dbReference>
<gene>
    <name evidence="3" type="ORF">CIB87_12650</name>
</gene>
<name>A0AA86I5Q8_PRIMG</name>
<dbReference type="Gene3D" id="3.40.50.720">
    <property type="entry name" value="NAD(P)-binding Rossmann-like Domain"/>
    <property type="match status" value="1"/>
</dbReference>
<dbReference type="InterPro" id="IPR036291">
    <property type="entry name" value="NAD(P)-bd_dom_sf"/>
</dbReference>
<dbReference type="PRINTS" id="PR00080">
    <property type="entry name" value="SDRFAMILY"/>
</dbReference>
<dbReference type="PANTHER" id="PTHR43157">
    <property type="entry name" value="PHOSPHATIDYLINOSITOL-GLYCAN BIOSYNTHESIS CLASS F PROTEIN-RELATED"/>
    <property type="match status" value="1"/>
</dbReference>